<keyword evidence="3" id="KW-1185">Reference proteome</keyword>
<name>A0A1H3JTW1_9EURY</name>
<dbReference type="Pfam" id="PF19148">
    <property type="entry name" value="DUF5830"/>
    <property type="match status" value="1"/>
</dbReference>
<feature type="compositionally biased region" description="Acidic residues" evidence="1">
    <location>
        <begin position="48"/>
        <end position="60"/>
    </location>
</feature>
<evidence type="ECO:0000313" key="2">
    <source>
        <dbReference type="EMBL" id="SDY42955.1"/>
    </source>
</evidence>
<sequence>MADDEDEQVDLDAFEPDTESDEREAGEGAERQVGAGPDRGVDTGDSSDGGDDETGGDDAVETTPVADLDSDERIELGVDLLAHVERDSLSLAEAVDRIETVTTNPALTREILDTAELRGVIEREGGRLQTRRRGTAVQFEAEVIEREGDYECRRCGASLSTGHFVRFGTGELGPFGPSCVRAVLGRD</sequence>
<evidence type="ECO:0000256" key="1">
    <source>
        <dbReference type="SAM" id="MobiDB-lite"/>
    </source>
</evidence>
<gene>
    <name evidence="2" type="ORF">SAMN04487946_11534</name>
</gene>
<feature type="region of interest" description="Disordered" evidence="1">
    <location>
        <begin position="1"/>
        <end position="71"/>
    </location>
</feature>
<accession>A0A1H3JTW1</accession>
<evidence type="ECO:0000313" key="3">
    <source>
        <dbReference type="Proteomes" id="UP000199170"/>
    </source>
</evidence>
<protein>
    <submittedName>
        <fullName evidence="2">Uncharacterized protein</fullName>
    </submittedName>
</protein>
<proteinExistence type="predicted"/>
<dbReference type="AlphaFoldDB" id="A0A1H3JTW1"/>
<organism evidence="2 3">
    <name type="scientific">Halobellus clavatus</name>
    <dbReference type="NCBI Taxonomy" id="660517"/>
    <lineage>
        <taxon>Archaea</taxon>
        <taxon>Methanobacteriati</taxon>
        <taxon>Methanobacteriota</taxon>
        <taxon>Stenosarchaea group</taxon>
        <taxon>Halobacteria</taxon>
        <taxon>Halobacteriales</taxon>
        <taxon>Haloferacaceae</taxon>
        <taxon>Halobellus</taxon>
    </lineage>
</organism>
<reference evidence="3" key="1">
    <citation type="submission" date="2016-10" db="EMBL/GenBank/DDBJ databases">
        <authorList>
            <person name="Varghese N."/>
            <person name="Submissions S."/>
        </authorList>
    </citation>
    <scope>NUCLEOTIDE SEQUENCE [LARGE SCALE GENOMIC DNA]</scope>
    <source>
        <strain evidence="3">CGMCC 1.10118</strain>
    </source>
</reference>
<dbReference type="InterPro" id="IPR043870">
    <property type="entry name" value="DUF5830"/>
</dbReference>
<dbReference type="EMBL" id="FNPB01000015">
    <property type="protein sequence ID" value="SDY42955.1"/>
    <property type="molecule type" value="Genomic_DNA"/>
</dbReference>
<dbReference type="Proteomes" id="UP000199170">
    <property type="component" value="Unassembled WGS sequence"/>
</dbReference>
<feature type="compositionally biased region" description="Acidic residues" evidence="1">
    <location>
        <begin position="1"/>
        <end position="22"/>
    </location>
</feature>